<proteinExistence type="predicted"/>
<name>A0A1F6C708_HANXR</name>
<dbReference type="Proteomes" id="UP000178606">
    <property type="component" value="Unassembled WGS sequence"/>
</dbReference>
<reference evidence="2 3" key="1">
    <citation type="journal article" date="2016" name="Nat. Commun.">
        <title>Thousands of microbial genomes shed light on interconnected biogeochemical processes in an aquifer system.</title>
        <authorList>
            <person name="Anantharaman K."/>
            <person name="Brown C.T."/>
            <person name="Hug L.A."/>
            <person name="Sharon I."/>
            <person name="Castelle C.J."/>
            <person name="Probst A.J."/>
            <person name="Thomas B.C."/>
            <person name="Singh A."/>
            <person name="Wilkins M.J."/>
            <person name="Karaoz U."/>
            <person name="Brodie E.L."/>
            <person name="Williams K.H."/>
            <person name="Hubbard S.S."/>
            <person name="Banfield J.F."/>
        </authorList>
    </citation>
    <scope>NUCLEOTIDE SEQUENCE [LARGE SCALE GENOMIC DNA]</scope>
    <source>
        <strain evidence="3">RIFCSPLOWO2_12_FULL_64_10</strain>
    </source>
</reference>
<evidence type="ECO:0008006" key="4">
    <source>
        <dbReference type="Google" id="ProtNLM"/>
    </source>
</evidence>
<evidence type="ECO:0000313" key="2">
    <source>
        <dbReference type="EMBL" id="OGG44909.1"/>
    </source>
</evidence>
<dbReference type="EMBL" id="MFKF01000393">
    <property type="protein sequence ID" value="OGG44909.1"/>
    <property type="molecule type" value="Genomic_DNA"/>
</dbReference>
<evidence type="ECO:0000313" key="3">
    <source>
        <dbReference type="Proteomes" id="UP000178606"/>
    </source>
</evidence>
<feature type="compositionally biased region" description="Basic and acidic residues" evidence="1">
    <location>
        <begin position="142"/>
        <end position="153"/>
    </location>
</feature>
<feature type="region of interest" description="Disordered" evidence="1">
    <location>
        <begin position="86"/>
        <end position="110"/>
    </location>
</feature>
<gene>
    <name evidence="2" type="ORF">A3F84_11295</name>
</gene>
<comment type="caution">
    <text evidence="2">The sequence shown here is derived from an EMBL/GenBank/DDBJ whole genome shotgun (WGS) entry which is preliminary data.</text>
</comment>
<feature type="region of interest" description="Disordered" evidence="1">
    <location>
        <begin position="142"/>
        <end position="166"/>
    </location>
</feature>
<sequence length="428" mass="45971">MRFGVASCEITPPFPTRMHGYSARQDTFDEVNDPLTCTAIVLEEGGRRALVCAADICTFPNDGGLPGFMERVAGVVGCPPGNVVLNASHTHGGPQIPGRRPQRSPDPSAGRYRDWLYEQTIEAARRAVEGMREGTLWYGEGRTDLPMNRRPDRGGQVPNAPNPGGPVDDRMQLLVLRNPGGGVEAVGVKVSCHPVATGAQHLITADFVGAWRAAFSEAFGPKVTPFFLQGAGADARPRHAADGDRWRSVRHGELPGMGRELLAETLAVLTGTGLRRVEGLTLEGNIRAVQAPCERRHATRESLEALLKGEGLQRSYAEACLKKLDAGEAVPDHVEFHVQTLHLSRDLALIGLDVEPLCGLGARVERAVAPGQPILLGYTNGCIGYTPDTAEMKRGGYETTSYLYSGWTGPLMPGLEDLFAGAVARREG</sequence>
<evidence type="ECO:0000256" key="1">
    <source>
        <dbReference type="SAM" id="MobiDB-lite"/>
    </source>
</evidence>
<protein>
    <recommendedName>
        <fullName evidence="4">Neutral/alkaline non-lysosomal ceramidase N-terminal domain-containing protein</fullName>
    </recommendedName>
</protein>
<accession>A0A1F6C708</accession>
<organism evidence="2 3">
    <name type="scientific">Handelsmanbacteria sp. (strain RIFCSPLOWO2_12_FULL_64_10)</name>
    <dbReference type="NCBI Taxonomy" id="1817868"/>
    <lineage>
        <taxon>Bacteria</taxon>
        <taxon>Candidatus Handelsmaniibacteriota</taxon>
    </lineage>
</organism>
<dbReference type="AlphaFoldDB" id="A0A1F6C708"/>